<sequence length="914" mass="101085">MDFGAGDTVWYSKKSLASLAGIAFLLCTVSVYAQSDRFVAHAAFAEKIYLQLDADVYTTDQPIWFKAVVVESASHRPSTMSGVLHVELIGPDERVADRKRIKLTDGVGSGGFELKEGYVQGPYLLRAYTEWNKNFGADFIFRTYIDVFPASTAIARNPMTALHLNEREPGMYWLQAQLNPELIDPEHRKQLTVYLTVDGEKDTLSLKAARSGYYPLDHPLPNGARMATVNMETQHGIRYTRTIALQEGPPDVQFFAESGQLVHGLTSKVGVKVLNGSGKGIAVSGVIRDSRGNTVAPFRCNHLGMGSFTMTADSGLSYYAVLDSLSTGDSGRYPLPQVVSEGRVLGVSKRADNIELALSSNCWETDSLFVQVSCRGVLYYHIIASLKNGHITTSLPAAALPEGIISFTLMDRRMQPMAERLFFNQRPGARLRIDVSMDNPEPRKRDSVDLSIQVFGSDGEPADAKVSVSVVNADHIGKAQTARDNLLTRLLLSSELRGDIEDPGYYFQDEHNAPFDDLDALMLTQGWRRYVYDKPQDTFLLPNEPSPYVSGKVAGVLSKKAQAGIGLTLMTFGKTSSVAAQHTDSLGRFYFELGDEFVDSLDVLIQSANKSGKNRDYALSLDERKPPEIAYDQRRSIERVDSVVSYLVQKRRERAQREYSYRLSAGEILLDEVLVERRALSPQQQNVLDRYGESDVIISGKAIQDKEEKWSYGLYSVLLFNFPDDLRIERVGGNGGYLRAKIIGGETTLVVVDGIPVPGHSYEFIPNIPPSEVKTVELIRFAKNFSSLYRETYPEASPLEIPAVGSVIAIYTHAGNGLFAVRKPTGLLQAKVPVYSPIMEFYAPRYEAPTENDAERPDLRTLIHWVPELATDEGGAAGTSYYHSDAAGETVVIIEAISSEGEIGYQELVYKVAN</sequence>
<name>A0A1T5AEZ1_9SPHI</name>
<protein>
    <recommendedName>
        <fullName evidence="3">TonB-dependent Receptor Plug Domain</fullName>
    </recommendedName>
</protein>
<dbReference type="Gene3D" id="2.60.40.1930">
    <property type="match status" value="1"/>
</dbReference>
<dbReference type="Proteomes" id="UP000190541">
    <property type="component" value="Unassembled WGS sequence"/>
</dbReference>
<dbReference type="STRING" id="623280.SAMN05660226_00679"/>
<reference evidence="1 2" key="1">
    <citation type="submission" date="2017-02" db="EMBL/GenBank/DDBJ databases">
        <authorList>
            <person name="Peterson S.W."/>
        </authorList>
    </citation>
    <scope>NUCLEOTIDE SEQUENCE [LARGE SCALE GENOMIC DNA]</scope>
    <source>
        <strain evidence="1 2">DSM 22899</strain>
    </source>
</reference>
<accession>A0A1T5AEZ1</accession>
<gene>
    <name evidence="1" type="ORF">SAMN05660226_00679</name>
</gene>
<keyword evidence="2" id="KW-1185">Reference proteome</keyword>
<evidence type="ECO:0008006" key="3">
    <source>
        <dbReference type="Google" id="ProtNLM"/>
    </source>
</evidence>
<dbReference type="EMBL" id="FUYS01000002">
    <property type="protein sequence ID" value="SKB33480.1"/>
    <property type="molecule type" value="Genomic_DNA"/>
</dbReference>
<proteinExistence type="predicted"/>
<dbReference type="RefSeq" id="WP_079715428.1">
    <property type="nucleotide sequence ID" value="NZ_FUYS01000002.1"/>
</dbReference>
<evidence type="ECO:0000313" key="1">
    <source>
        <dbReference type="EMBL" id="SKB33480.1"/>
    </source>
</evidence>
<dbReference type="OrthoDB" id="679547at2"/>
<dbReference type="AlphaFoldDB" id="A0A1T5AEZ1"/>
<organism evidence="1 2">
    <name type="scientific">Parapedobacter luteus</name>
    <dbReference type="NCBI Taxonomy" id="623280"/>
    <lineage>
        <taxon>Bacteria</taxon>
        <taxon>Pseudomonadati</taxon>
        <taxon>Bacteroidota</taxon>
        <taxon>Sphingobacteriia</taxon>
        <taxon>Sphingobacteriales</taxon>
        <taxon>Sphingobacteriaceae</taxon>
        <taxon>Parapedobacter</taxon>
    </lineage>
</organism>
<evidence type="ECO:0000313" key="2">
    <source>
        <dbReference type="Proteomes" id="UP000190541"/>
    </source>
</evidence>